<dbReference type="Pfam" id="PF12328">
    <property type="entry name" value="Rpp20"/>
    <property type="match status" value="1"/>
</dbReference>
<evidence type="ECO:0000256" key="4">
    <source>
        <dbReference type="SAM" id="MobiDB-lite"/>
    </source>
</evidence>
<proteinExistence type="predicted"/>
<dbReference type="PANTHER" id="PTHR15314">
    <property type="entry name" value="RIBONUCLEASE P PROTEIN SUBUNIT P20"/>
    <property type="match status" value="1"/>
</dbReference>
<dbReference type="EMBL" id="HBUF01298272">
    <property type="protein sequence ID" value="CAG6690610.1"/>
    <property type="molecule type" value="Transcribed_RNA"/>
</dbReference>
<evidence type="ECO:0000313" key="5">
    <source>
        <dbReference type="EMBL" id="CAG6718526.1"/>
    </source>
</evidence>
<evidence type="ECO:0000256" key="1">
    <source>
        <dbReference type="ARBA" id="ARBA00004604"/>
    </source>
</evidence>
<feature type="region of interest" description="Disordered" evidence="4">
    <location>
        <begin position="1"/>
        <end position="46"/>
    </location>
</feature>
<dbReference type="SUPFAM" id="SSF82704">
    <property type="entry name" value="AlbA-like"/>
    <property type="match status" value="1"/>
</dbReference>
<keyword evidence="3" id="KW-0539">Nucleus</keyword>
<dbReference type="InterPro" id="IPR014612">
    <property type="entry name" value="Pop7/Rpp20"/>
</dbReference>
<accession>A0A8D8VBJ9</accession>
<evidence type="ECO:0000256" key="2">
    <source>
        <dbReference type="ARBA" id="ARBA00022694"/>
    </source>
</evidence>
<dbReference type="GO" id="GO:0005655">
    <property type="term" value="C:nucleolar ribonuclease P complex"/>
    <property type="evidence" value="ECO:0007669"/>
    <property type="project" value="InterPro"/>
</dbReference>
<sequence length="145" mass="16095">MSECSTRNVSKSNSSNKLKEKDSNNSSRSKIQKRDPVKHKNNSLTNVYVNTQSSLKSQIEKCEKLLKQEDEIIVHGLGSAVPIAINLALQLNTLHSNTLTLDVNTSTVKLVDDIEPTSEDGDYQTQVRNNSSVHIRIKHNVPITG</sequence>
<dbReference type="GO" id="GO:0003676">
    <property type="term" value="F:nucleic acid binding"/>
    <property type="evidence" value="ECO:0007669"/>
    <property type="project" value="InterPro"/>
</dbReference>
<dbReference type="GO" id="GO:0001682">
    <property type="term" value="P:tRNA 5'-leader removal"/>
    <property type="evidence" value="ECO:0007669"/>
    <property type="project" value="InterPro"/>
</dbReference>
<keyword evidence="2" id="KW-0819">tRNA processing</keyword>
<protein>
    <submittedName>
        <fullName evidence="5">Ribonuclease P protein subunit p20</fullName>
    </submittedName>
</protein>
<dbReference type="AlphaFoldDB" id="A0A8D8VBJ9"/>
<organism evidence="5">
    <name type="scientific">Cacopsylla melanoneura</name>
    <dbReference type="NCBI Taxonomy" id="428564"/>
    <lineage>
        <taxon>Eukaryota</taxon>
        <taxon>Metazoa</taxon>
        <taxon>Ecdysozoa</taxon>
        <taxon>Arthropoda</taxon>
        <taxon>Hexapoda</taxon>
        <taxon>Insecta</taxon>
        <taxon>Pterygota</taxon>
        <taxon>Neoptera</taxon>
        <taxon>Paraneoptera</taxon>
        <taxon>Hemiptera</taxon>
        <taxon>Sternorrhyncha</taxon>
        <taxon>Psylloidea</taxon>
        <taxon>Psyllidae</taxon>
        <taxon>Psyllinae</taxon>
        <taxon>Cacopsylla</taxon>
    </lineage>
</organism>
<dbReference type="EMBL" id="HBUF01298270">
    <property type="protein sequence ID" value="CAG6690606.1"/>
    <property type="molecule type" value="Transcribed_RNA"/>
</dbReference>
<dbReference type="Gene3D" id="3.30.110.20">
    <property type="entry name" value="Alba-like domain"/>
    <property type="match status" value="1"/>
</dbReference>
<dbReference type="EMBL" id="HBUF01357498">
    <property type="protein sequence ID" value="CAG6718526.1"/>
    <property type="molecule type" value="Transcribed_RNA"/>
</dbReference>
<dbReference type="EMBL" id="HBUF01298271">
    <property type="protein sequence ID" value="CAG6690608.1"/>
    <property type="molecule type" value="Transcribed_RNA"/>
</dbReference>
<reference evidence="5" key="1">
    <citation type="submission" date="2021-05" db="EMBL/GenBank/DDBJ databases">
        <authorList>
            <person name="Alioto T."/>
            <person name="Alioto T."/>
            <person name="Gomez Garrido J."/>
        </authorList>
    </citation>
    <scope>NUCLEOTIDE SEQUENCE</scope>
</reference>
<dbReference type="EMBL" id="HBUF01626169">
    <property type="protein sequence ID" value="CAG6782151.1"/>
    <property type="molecule type" value="Transcribed_RNA"/>
</dbReference>
<dbReference type="PANTHER" id="PTHR15314:SF1">
    <property type="entry name" value="RIBONUCLEASE P PROTEIN SUBUNIT P20"/>
    <property type="match status" value="1"/>
</dbReference>
<dbReference type="InterPro" id="IPR036882">
    <property type="entry name" value="Alba-like_dom_sf"/>
</dbReference>
<dbReference type="EMBL" id="HBUF01357499">
    <property type="protein sequence ID" value="CAG6718528.1"/>
    <property type="molecule type" value="Transcribed_RNA"/>
</dbReference>
<dbReference type="GO" id="GO:0000172">
    <property type="term" value="C:ribonuclease MRP complex"/>
    <property type="evidence" value="ECO:0007669"/>
    <property type="project" value="InterPro"/>
</dbReference>
<evidence type="ECO:0000256" key="3">
    <source>
        <dbReference type="ARBA" id="ARBA00023242"/>
    </source>
</evidence>
<comment type="subcellular location">
    <subcellularLocation>
        <location evidence="1">Nucleus</location>
        <location evidence="1">Nucleolus</location>
    </subcellularLocation>
</comment>
<name>A0A8D8VBJ9_9HEMI</name>
<dbReference type="EMBL" id="HBUF01626170">
    <property type="protein sequence ID" value="CAG6782153.1"/>
    <property type="molecule type" value="Transcribed_RNA"/>
</dbReference>